<dbReference type="PANTHER" id="PTHR42110:SF1">
    <property type="entry name" value="L-ASPARAGINASE, PUTATIVE (AFU_ORTHOLOGUE AFUA_3G11890)-RELATED"/>
    <property type="match status" value="1"/>
</dbReference>
<reference evidence="1 2" key="1">
    <citation type="submission" date="2021-03" db="EMBL/GenBank/DDBJ databases">
        <title>Sequencing the genomes of 1000 actinobacteria strains.</title>
        <authorList>
            <person name="Klenk H.-P."/>
        </authorList>
    </citation>
    <scope>NUCLEOTIDE SEQUENCE [LARGE SCALE GENOMIC DNA]</scope>
    <source>
        <strain evidence="1 2">DSM 45510</strain>
    </source>
</reference>
<dbReference type="InterPro" id="IPR010349">
    <property type="entry name" value="Asparaginase_II"/>
</dbReference>
<dbReference type="Pfam" id="PF06089">
    <property type="entry name" value="Asparaginase_II"/>
    <property type="match status" value="1"/>
</dbReference>
<dbReference type="Proteomes" id="UP000741013">
    <property type="component" value="Unassembled WGS sequence"/>
</dbReference>
<dbReference type="EMBL" id="JAGGMS010000001">
    <property type="protein sequence ID" value="MBP2179974.1"/>
    <property type="molecule type" value="Genomic_DNA"/>
</dbReference>
<organism evidence="1 2">
    <name type="scientific">Amycolatopsis magusensis</name>
    <dbReference type="NCBI Taxonomy" id="882444"/>
    <lineage>
        <taxon>Bacteria</taxon>
        <taxon>Bacillati</taxon>
        <taxon>Actinomycetota</taxon>
        <taxon>Actinomycetes</taxon>
        <taxon>Pseudonocardiales</taxon>
        <taxon>Pseudonocardiaceae</taxon>
        <taxon>Amycolatopsis</taxon>
    </lineage>
</organism>
<protein>
    <submittedName>
        <fullName evidence="1">L-asparaginase II</fullName>
    </submittedName>
</protein>
<accession>A0ABS4PKL2</accession>
<dbReference type="PANTHER" id="PTHR42110">
    <property type="entry name" value="L-ASPARAGINASE, PUTATIVE (AFU_ORTHOLOGUE AFUA_3G11890)-RELATED"/>
    <property type="match status" value="1"/>
</dbReference>
<comment type="caution">
    <text evidence="1">The sequence shown here is derived from an EMBL/GenBank/DDBJ whole genome shotgun (WGS) entry which is preliminary data.</text>
</comment>
<evidence type="ECO:0000313" key="1">
    <source>
        <dbReference type="EMBL" id="MBP2179974.1"/>
    </source>
</evidence>
<dbReference type="RefSeq" id="WP_209663611.1">
    <property type="nucleotide sequence ID" value="NZ_JAGGMS010000001.1"/>
</dbReference>
<sequence>MNPTLVEVVRSGFVESVHRGSLLITGPGGEPVLDLGETGVPVYPRSSNKPLQALGMLRAGLEVDDEDLAIICASHNGEPEHVRRVAALLSRYGLSESDLRCPADYPLHGPSRIAAIRAGEPDRLAMNCSGKHAGMLVTCVQRGWSTEDYLSPDHKLQRIIGEAVEDVIGEEIAHTGIDGCGAPLFAFSLTALARSFSRLVTSADEAEQRIASCMRANPWLIGGTGREDTVLMLAVEGLLAKGGAEGVHAIALPDGSAVTVKIDDGGQRVREAVLVTALRRLGHTPASEAAASVLDGLARGAGWVLGGGREVGGFRVTI</sequence>
<evidence type="ECO:0000313" key="2">
    <source>
        <dbReference type="Proteomes" id="UP000741013"/>
    </source>
</evidence>
<name>A0ABS4PKL2_9PSEU</name>
<gene>
    <name evidence="1" type="ORF">JOM49_001500</name>
</gene>
<keyword evidence="2" id="KW-1185">Reference proteome</keyword>
<proteinExistence type="predicted"/>